<evidence type="ECO:0000313" key="1">
    <source>
        <dbReference type="EMBL" id="KAF9524035.1"/>
    </source>
</evidence>
<sequence>MALPPITRVDDRLPNELFSAIIRELRGDLSSLFHVASACKLLKSEAEPLLYNSLRYTTTQESSSARMRCNMIHHVGPPPQSYIDNPSLAKYLQSISYFESPGAPPSEDMRMILSAAYSNLLPRLKSMEVALHVGVPHGFLTHGRFQLEVLRLEGSTLPANLFQILKRQKTLKSLRIVPRGSQISAIPHSTIAKLETFEGPFHVFEGVLPARKVQSLVWEPSASYEDGRNISLEHLSKQMDALTTLSYPISKNLPPLKAIVPYLRNLQYLVISDAWASFARGAYNEGDVIETLPNILVEVPVLRGLILTSNHYPSRKVPESIISNIFKKSPTLQFVDVQYTSVILRFVRWIRGQDKCKIAETHPQYRRLPEDIVKNLPY</sequence>
<dbReference type="OrthoDB" id="2745898at2759"/>
<dbReference type="AlphaFoldDB" id="A0A9P6E7R3"/>
<gene>
    <name evidence="1" type="ORF">CPB83DRAFT_644916</name>
</gene>
<protein>
    <recommendedName>
        <fullName evidence="3">F-box domain-containing protein</fullName>
    </recommendedName>
</protein>
<dbReference type="EMBL" id="MU157906">
    <property type="protein sequence ID" value="KAF9524035.1"/>
    <property type="molecule type" value="Genomic_DNA"/>
</dbReference>
<name>A0A9P6E7R3_9AGAR</name>
<evidence type="ECO:0008006" key="3">
    <source>
        <dbReference type="Google" id="ProtNLM"/>
    </source>
</evidence>
<keyword evidence="2" id="KW-1185">Reference proteome</keyword>
<evidence type="ECO:0000313" key="2">
    <source>
        <dbReference type="Proteomes" id="UP000807306"/>
    </source>
</evidence>
<dbReference type="SUPFAM" id="SSF52047">
    <property type="entry name" value="RNI-like"/>
    <property type="match status" value="1"/>
</dbReference>
<accession>A0A9P6E7R3</accession>
<reference evidence="1" key="1">
    <citation type="submission" date="2020-11" db="EMBL/GenBank/DDBJ databases">
        <authorList>
            <consortium name="DOE Joint Genome Institute"/>
            <person name="Ahrendt S."/>
            <person name="Riley R."/>
            <person name="Andreopoulos W."/>
            <person name="Labutti K."/>
            <person name="Pangilinan J."/>
            <person name="Ruiz-Duenas F.J."/>
            <person name="Barrasa J.M."/>
            <person name="Sanchez-Garcia M."/>
            <person name="Camarero S."/>
            <person name="Miyauchi S."/>
            <person name="Serrano A."/>
            <person name="Linde D."/>
            <person name="Babiker R."/>
            <person name="Drula E."/>
            <person name="Ayuso-Fernandez I."/>
            <person name="Pacheco R."/>
            <person name="Padilla G."/>
            <person name="Ferreira P."/>
            <person name="Barriuso J."/>
            <person name="Kellner H."/>
            <person name="Castanera R."/>
            <person name="Alfaro M."/>
            <person name="Ramirez L."/>
            <person name="Pisabarro A.G."/>
            <person name="Kuo A."/>
            <person name="Tritt A."/>
            <person name="Lipzen A."/>
            <person name="He G."/>
            <person name="Yan M."/>
            <person name="Ng V."/>
            <person name="Cullen D."/>
            <person name="Martin F."/>
            <person name="Rosso M.-N."/>
            <person name="Henrissat B."/>
            <person name="Hibbett D."/>
            <person name="Martinez A.T."/>
            <person name="Grigoriev I.V."/>
        </authorList>
    </citation>
    <scope>NUCLEOTIDE SEQUENCE</scope>
    <source>
        <strain evidence="1">CBS 506.95</strain>
    </source>
</reference>
<comment type="caution">
    <text evidence="1">The sequence shown here is derived from an EMBL/GenBank/DDBJ whole genome shotgun (WGS) entry which is preliminary data.</text>
</comment>
<dbReference type="Proteomes" id="UP000807306">
    <property type="component" value="Unassembled WGS sequence"/>
</dbReference>
<proteinExistence type="predicted"/>
<organism evidence="1 2">
    <name type="scientific">Crepidotus variabilis</name>
    <dbReference type="NCBI Taxonomy" id="179855"/>
    <lineage>
        <taxon>Eukaryota</taxon>
        <taxon>Fungi</taxon>
        <taxon>Dikarya</taxon>
        <taxon>Basidiomycota</taxon>
        <taxon>Agaricomycotina</taxon>
        <taxon>Agaricomycetes</taxon>
        <taxon>Agaricomycetidae</taxon>
        <taxon>Agaricales</taxon>
        <taxon>Agaricineae</taxon>
        <taxon>Crepidotaceae</taxon>
        <taxon>Crepidotus</taxon>
    </lineage>
</organism>